<evidence type="ECO:0000256" key="7">
    <source>
        <dbReference type="ARBA" id="ARBA00023136"/>
    </source>
</evidence>
<dbReference type="PROSITE" id="PS00078">
    <property type="entry name" value="COX2"/>
    <property type="match status" value="1"/>
</dbReference>
<keyword evidence="6" id="KW-0186">Copper</keyword>
<protein>
    <submittedName>
        <fullName evidence="11">Cytochrome c oxidase subunit II</fullName>
    </submittedName>
</protein>
<dbReference type="PANTHER" id="PTHR22888">
    <property type="entry name" value="CYTOCHROME C OXIDASE, SUBUNIT II"/>
    <property type="match status" value="1"/>
</dbReference>
<evidence type="ECO:0000256" key="2">
    <source>
        <dbReference type="ARBA" id="ARBA00007866"/>
    </source>
</evidence>
<dbReference type="InterPro" id="IPR002429">
    <property type="entry name" value="CcO_II-like_C"/>
</dbReference>
<evidence type="ECO:0000256" key="9">
    <source>
        <dbReference type="SAM" id="Phobius"/>
    </source>
</evidence>
<keyword evidence="4" id="KW-0479">Metal-binding</keyword>
<dbReference type="GO" id="GO:0042773">
    <property type="term" value="P:ATP synthesis coupled electron transport"/>
    <property type="evidence" value="ECO:0007669"/>
    <property type="project" value="TreeGrafter"/>
</dbReference>
<evidence type="ECO:0000313" key="12">
    <source>
        <dbReference type="Proteomes" id="UP000481421"/>
    </source>
</evidence>
<gene>
    <name evidence="11" type="ORF">G3572_17840</name>
</gene>
<keyword evidence="9" id="KW-0812">Transmembrane</keyword>
<proteinExistence type="inferred from homology"/>
<evidence type="ECO:0000256" key="6">
    <source>
        <dbReference type="ARBA" id="ARBA00023008"/>
    </source>
</evidence>
<sequence length="273" mass="29081">MTGDCDFRLGGVKRVPRLDRIGQAPSASAVGFFDHASVPHWLGGRGVSGYKVALAGLVPFLAACDGSLSTLAPAGPSAQLIAGLWWAMLLGAAAITAFVLILLAIAWRRSEGSGPDERVWTLGLGVGFVMTVLVALVGYGFWVGERILPRTDGALRITAEAQQWGWVFTQPGPDGAVIETQDVLYVPARTPLDLEITSTDVIHSFWVPRLGGKMDAVPGRANVLRLFAEAPGELEGLCAEFCGLGHSFMRFRVIVYEPGAFPDLSTSDGDENE</sequence>
<keyword evidence="9" id="KW-1133">Transmembrane helix</keyword>
<dbReference type="PROSITE" id="PS50857">
    <property type="entry name" value="COX2_CUA"/>
    <property type="match status" value="1"/>
</dbReference>
<evidence type="ECO:0000256" key="5">
    <source>
        <dbReference type="ARBA" id="ARBA00022982"/>
    </source>
</evidence>
<comment type="similarity">
    <text evidence="2">Belongs to the cytochrome c oxidase subunit 2 family.</text>
</comment>
<dbReference type="PANTHER" id="PTHR22888:SF9">
    <property type="entry name" value="CYTOCHROME C OXIDASE SUBUNIT 2"/>
    <property type="match status" value="1"/>
</dbReference>
<name>A0A6B3RW48_9RHOB</name>
<dbReference type="EMBL" id="JAAIKE010000007">
    <property type="protein sequence ID" value="NEX48075.1"/>
    <property type="molecule type" value="Genomic_DNA"/>
</dbReference>
<dbReference type="Proteomes" id="UP000481421">
    <property type="component" value="Unassembled WGS sequence"/>
</dbReference>
<feature type="transmembrane region" description="Helical" evidence="9">
    <location>
        <begin position="84"/>
        <end position="107"/>
    </location>
</feature>
<comment type="caution">
    <text evidence="11">The sequence shown here is derived from an EMBL/GenBank/DDBJ whole genome shotgun (WGS) entry which is preliminary data.</text>
</comment>
<dbReference type="InterPro" id="IPR045187">
    <property type="entry name" value="CcO_II"/>
</dbReference>
<evidence type="ECO:0000256" key="3">
    <source>
        <dbReference type="ARBA" id="ARBA00022448"/>
    </source>
</evidence>
<comment type="catalytic activity">
    <reaction evidence="8">
        <text>4 Fe(II)-[cytochrome c] + O2 + 8 H(+)(in) = 4 Fe(III)-[cytochrome c] + 2 H2O + 4 H(+)(out)</text>
        <dbReference type="Rhea" id="RHEA:11436"/>
        <dbReference type="Rhea" id="RHEA-COMP:10350"/>
        <dbReference type="Rhea" id="RHEA-COMP:14399"/>
        <dbReference type="ChEBI" id="CHEBI:15377"/>
        <dbReference type="ChEBI" id="CHEBI:15378"/>
        <dbReference type="ChEBI" id="CHEBI:15379"/>
        <dbReference type="ChEBI" id="CHEBI:29033"/>
        <dbReference type="ChEBI" id="CHEBI:29034"/>
        <dbReference type="EC" id="7.1.1.9"/>
    </reaction>
</comment>
<dbReference type="Gene3D" id="2.60.40.420">
    <property type="entry name" value="Cupredoxins - blue copper proteins"/>
    <property type="match status" value="1"/>
</dbReference>
<dbReference type="SUPFAM" id="SSF49503">
    <property type="entry name" value="Cupredoxins"/>
    <property type="match status" value="1"/>
</dbReference>
<feature type="transmembrane region" description="Helical" evidence="9">
    <location>
        <begin position="119"/>
        <end position="142"/>
    </location>
</feature>
<dbReference type="AlphaFoldDB" id="A0A6B3RW48"/>
<dbReference type="GO" id="GO:0004129">
    <property type="term" value="F:cytochrome-c oxidase activity"/>
    <property type="evidence" value="ECO:0007669"/>
    <property type="project" value="UniProtKB-EC"/>
</dbReference>
<evidence type="ECO:0000256" key="1">
    <source>
        <dbReference type="ARBA" id="ARBA00004370"/>
    </source>
</evidence>
<comment type="subcellular location">
    <subcellularLocation>
        <location evidence="1">Membrane</location>
    </subcellularLocation>
</comment>
<evidence type="ECO:0000256" key="4">
    <source>
        <dbReference type="ARBA" id="ARBA00022723"/>
    </source>
</evidence>
<keyword evidence="12" id="KW-1185">Reference proteome</keyword>
<dbReference type="InterPro" id="IPR008972">
    <property type="entry name" value="Cupredoxin"/>
</dbReference>
<dbReference type="InterPro" id="IPR001505">
    <property type="entry name" value="Copper_CuA"/>
</dbReference>
<organism evidence="11 12">
    <name type="scientific">Pseudotabrizicola algicola</name>
    <dbReference type="NCBI Taxonomy" id="2709381"/>
    <lineage>
        <taxon>Bacteria</taxon>
        <taxon>Pseudomonadati</taxon>
        <taxon>Pseudomonadota</taxon>
        <taxon>Alphaproteobacteria</taxon>
        <taxon>Rhodobacterales</taxon>
        <taxon>Paracoccaceae</taxon>
        <taxon>Pseudotabrizicola</taxon>
    </lineage>
</organism>
<dbReference type="GO" id="GO:0016020">
    <property type="term" value="C:membrane"/>
    <property type="evidence" value="ECO:0007669"/>
    <property type="project" value="UniProtKB-SubCell"/>
</dbReference>
<accession>A0A6B3RW48</accession>
<feature type="transmembrane region" description="Helical" evidence="9">
    <location>
        <begin position="52"/>
        <end position="72"/>
    </location>
</feature>
<keyword evidence="7 9" id="KW-0472">Membrane</keyword>
<evidence type="ECO:0000256" key="8">
    <source>
        <dbReference type="ARBA" id="ARBA00047816"/>
    </source>
</evidence>
<evidence type="ECO:0000313" key="11">
    <source>
        <dbReference type="EMBL" id="NEX48075.1"/>
    </source>
</evidence>
<evidence type="ECO:0000259" key="10">
    <source>
        <dbReference type="PROSITE" id="PS50857"/>
    </source>
</evidence>
<reference evidence="11 12" key="1">
    <citation type="submission" date="2020-02" db="EMBL/GenBank/DDBJ databases">
        <title>Rhodobacter algicola sp. nov., isolated from microalga culture.</title>
        <authorList>
            <person name="Park C.-Y."/>
        </authorList>
    </citation>
    <scope>NUCLEOTIDE SEQUENCE [LARGE SCALE GENOMIC DNA]</scope>
    <source>
        <strain evidence="11 12">ETT8</strain>
    </source>
</reference>
<feature type="domain" description="Cytochrome oxidase subunit II copper A binding" evidence="10">
    <location>
        <begin position="152"/>
        <end position="267"/>
    </location>
</feature>
<keyword evidence="5" id="KW-0249">Electron transport</keyword>
<keyword evidence="3" id="KW-0813">Transport</keyword>
<dbReference type="Pfam" id="PF00116">
    <property type="entry name" value="COX2"/>
    <property type="match status" value="1"/>
</dbReference>
<dbReference type="GO" id="GO:0005507">
    <property type="term" value="F:copper ion binding"/>
    <property type="evidence" value="ECO:0007669"/>
    <property type="project" value="InterPro"/>
</dbReference>